<name>A0A0L6V9I8_9BASI</name>
<keyword evidence="3" id="KW-1185">Reference proteome</keyword>
<comment type="caution">
    <text evidence="2">The sequence shown here is derived from an EMBL/GenBank/DDBJ whole genome shotgun (WGS) entry which is preliminary data.</text>
</comment>
<organism evidence="2 3">
    <name type="scientific">Puccinia sorghi</name>
    <dbReference type="NCBI Taxonomy" id="27349"/>
    <lineage>
        <taxon>Eukaryota</taxon>
        <taxon>Fungi</taxon>
        <taxon>Dikarya</taxon>
        <taxon>Basidiomycota</taxon>
        <taxon>Pucciniomycotina</taxon>
        <taxon>Pucciniomycetes</taxon>
        <taxon>Pucciniales</taxon>
        <taxon>Pucciniaceae</taxon>
        <taxon>Puccinia</taxon>
    </lineage>
</organism>
<dbReference type="AlphaFoldDB" id="A0A0L6V9I8"/>
<evidence type="ECO:0000313" key="3">
    <source>
        <dbReference type="Proteomes" id="UP000037035"/>
    </source>
</evidence>
<feature type="compositionally biased region" description="Basic and acidic residues" evidence="1">
    <location>
        <begin position="232"/>
        <end position="243"/>
    </location>
</feature>
<feature type="region of interest" description="Disordered" evidence="1">
    <location>
        <begin position="187"/>
        <end position="254"/>
    </location>
</feature>
<dbReference type="Proteomes" id="UP000037035">
    <property type="component" value="Unassembled WGS sequence"/>
</dbReference>
<reference evidence="2 3" key="1">
    <citation type="submission" date="2015-08" db="EMBL/GenBank/DDBJ databases">
        <title>Next Generation Sequencing and Analysis of the Genome of Puccinia sorghi L Schw, the Causal Agent of Maize Common Rust.</title>
        <authorList>
            <person name="Rochi L."/>
            <person name="Burguener G."/>
            <person name="Darino M."/>
            <person name="Turjanski A."/>
            <person name="Kreff E."/>
            <person name="Dieguez M.J."/>
            <person name="Sacco F."/>
        </authorList>
    </citation>
    <scope>NUCLEOTIDE SEQUENCE [LARGE SCALE GENOMIC DNA]</scope>
    <source>
        <strain evidence="2 3">RO10H11247</strain>
    </source>
</reference>
<accession>A0A0L6V9I8</accession>
<dbReference type="EMBL" id="LAVV01007189">
    <property type="protein sequence ID" value="KNZ56790.1"/>
    <property type="molecule type" value="Genomic_DNA"/>
</dbReference>
<sequence>MVISPVPRRDGQAKGRLSQIRETQSLKSGKFRVHRVRTESDASWREELKSLEQWTSFIKDVIKAYFVWHLCISAFFVSGRLPEGVEFASENAIPRRFDRNKFPEEDGTLENRCPSQQITSPSIVDKLHDQSNALDTEGIARTLLSLQQFTSHAFRKSTSQDHGGESLAREVISDTCYSDDSNKHKSVASIYRNNPKRSKQEDTAIDEASADSRNQEKNVDNDFSFKPGQKKSSSEGKAQEKELNSSIRQETSRGDKELFKVSDWKFLREYPESAMEDDQMEIFLRYLNKCRGHEESQQFFLDDKEQTIKFMSKFNVGKKFFFAFPPGMSKNERTMELFKTALRISDKRINLEGYPIFSKEIIERMSSQIESNSQKSKEQVSLKKSSIRLQLVNYVTKVTQLLIVIYNSLFKGNENEILTVKQVESTLEFLKNSWLEIEAGNTELIEMDWALNLHKILTYQIDDSSIYLIVSDKLLMYRICWKFLHHWLKKTRNFPIPHMAQEIGDKIIIEVINKMIFFSNHQNFCNRITKVSSKKAISK</sequence>
<proteinExistence type="predicted"/>
<evidence type="ECO:0000256" key="1">
    <source>
        <dbReference type="SAM" id="MobiDB-lite"/>
    </source>
</evidence>
<evidence type="ECO:0000313" key="2">
    <source>
        <dbReference type="EMBL" id="KNZ56790.1"/>
    </source>
</evidence>
<dbReference type="VEuPathDB" id="FungiDB:VP01_2317g1"/>
<dbReference type="OrthoDB" id="2495363at2759"/>
<gene>
    <name evidence="2" type="ORF">VP01_2317g1</name>
</gene>
<protein>
    <submittedName>
        <fullName evidence="2">Uncharacterized protein</fullName>
    </submittedName>
</protein>